<feature type="binding site" evidence="5">
    <location>
        <position position="241"/>
    </location>
    <ligand>
        <name>S-adenosyl-L-methionine</name>
        <dbReference type="ChEBI" id="CHEBI:59789"/>
    </ligand>
</feature>
<dbReference type="InterPro" id="IPR049560">
    <property type="entry name" value="MeTrfase_RsmB-F_NOP2_cat"/>
</dbReference>
<dbReference type="PROSITE" id="PS51686">
    <property type="entry name" value="SAM_MT_RSMB_NOP"/>
    <property type="match status" value="1"/>
</dbReference>
<keyword evidence="3 5" id="KW-0949">S-adenosyl-L-methionine</keyword>
<feature type="binding site" evidence="5">
    <location>
        <position position="268"/>
    </location>
    <ligand>
        <name>S-adenosyl-L-methionine</name>
        <dbReference type="ChEBI" id="CHEBI:59789"/>
    </ligand>
</feature>
<reference evidence="7 8" key="1">
    <citation type="submission" date="2020-12" db="EMBL/GenBank/DDBJ databases">
        <title>HMF7856_wgs.fasta genome submission.</title>
        <authorList>
            <person name="Kang H."/>
            <person name="Kim H."/>
            <person name="Joh K."/>
        </authorList>
    </citation>
    <scope>NUCLEOTIDE SEQUENCE [LARGE SCALE GENOMIC DNA]</scope>
    <source>
        <strain evidence="7 8">HMF7856</strain>
    </source>
</reference>
<dbReference type="GO" id="GO:0070475">
    <property type="term" value="P:rRNA base methylation"/>
    <property type="evidence" value="ECO:0007669"/>
    <property type="project" value="TreeGrafter"/>
</dbReference>
<sequence length="406" mass="46537">MKALNQFKTFERLLQAYPANVPLGKFLPGFFRQNKQMGSTDRKVASRLIYNYFRLGRAVPDTPVDERLFIAEFLCNNQINSFIQHFKPEWATCIDFAVDEKIAIIKKAFPRFNLEDVFAWANELSPDIDKEAFLKSLFVQPDLYIRIQKGNEQQVKAALAAAEIPFRLESENCLALPNGTKLDAVFPNQHFFEVQDKSSQQTAAYFQPKKWEAWWDACAASGGKSLLLHDLEPTVKLVVSDVRESILANLDERFEQAGILKYQKKLLDLTTNCDAEMHHYEFDGIILDAPCSGSGTWGRTPEMISQFQDHSIAFFQRLQRAIIPNVIKYLKPGQPLIYITCSAFEAENEANVNFMTDQLGMVLESQQVLKGYEHKADTMFVARLIRKEPEPIKEELPDWDPHIELS</sequence>
<keyword evidence="4 5" id="KW-0694">RNA-binding</keyword>
<dbReference type="EMBL" id="CP066775">
    <property type="protein sequence ID" value="QQL50040.1"/>
    <property type="molecule type" value="Genomic_DNA"/>
</dbReference>
<dbReference type="InterPro" id="IPR001678">
    <property type="entry name" value="MeTrfase_RsmB-F_NOP2_dom"/>
</dbReference>
<dbReference type="GO" id="GO:0009383">
    <property type="term" value="F:rRNA (cytosine-C5-)-methyltransferase activity"/>
    <property type="evidence" value="ECO:0007669"/>
    <property type="project" value="TreeGrafter"/>
</dbReference>
<dbReference type="PANTHER" id="PTHR22807:SF61">
    <property type="entry name" value="NOL1_NOP2_SUN FAMILY PROTEIN _ ANTITERMINATION NUSB DOMAIN-CONTAINING PROTEIN"/>
    <property type="match status" value="1"/>
</dbReference>
<keyword evidence="2 5" id="KW-0808">Transferase</keyword>
<dbReference type="Proteomes" id="UP000429232">
    <property type="component" value="Chromosome"/>
</dbReference>
<dbReference type="Gene3D" id="3.40.50.150">
    <property type="entry name" value="Vaccinia Virus protein VP39"/>
    <property type="match status" value="1"/>
</dbReference>
<feature type="binding site" evidence="5">
    <location>
        <position position="288"/>
    </location>
    <ligand>
        <name>S-adenosyl-L-methionine</name>
        <dbReference type="ChEBI" id="CHEBI:59789"/>
    </ligand>
</feature>
<dbReference type="GO" id="GO:0005829">
    <property type="term" value="C:cytosol"/>
    <property type="evidence" value="ECO:0007669"/>
    <property type="project" value="TreeGrafter"/>
</dbReference>
<comment type="similarity">
    <text evidence="5">Belongs to the class I-like SAM-binding methyltransferase superfamily. RsmB/NOP family.</text>
</comment>
<dbReference type="InterPro" id="IPR023267">
    <property type="entry name" value="RCMT"/>
</dbReference>
<feature type="active site" description="Nucleophile" evidence="5">
    <location>
        <position position="341"/>
    </location>
</feature>
<protein>
    <submittedName>
        <fullName evidence="7">RsmB/NOP family class I SAM-dependent RNA methyltransferase</fullName>
    </submittedName>
</protein>
<feature type="domain" description="SAM-dependent MTase RsmB/NOP-type" evidence="6">
    <location>
        <begin position="120"/>
        <end position="406"/>
    </location>
</feature>
<dbReference type="AlphaFoldDB" id="A0A6I4HUV5"/>
<keyword evidence="1 5" id="KW-0489">Methyltransferase</keyword>
<dbReference type="PRINTS" id="PR02008">
    <property type="entry name" value="RCMTFAMILY"/>
</dbReference>
<evidence type="ECO:0000259" key="6">
    <source>
        <dbReference type="PROSITE" id="PS51686"/>
    </source>
</evidence>
<evidence type="ECO:0000256" key="5">
    <source>
        <dbReference type="PROSITE-ProRule" id="PRU01023"/>
    </source>
</evidence>
<evidence type="ECO:0000313" key="7">
    <source>
        <dbReference type="EMBL" id="QQL50040.1"/>
    </source>
</evidence>
<dbReference type="SUPFAM" id="SSF53335">
    <property type="entry name" value="S-adenosyl-L-methionine-dependent methyltransferases"/>
    <property type="match status" value="1"/>
</dbReference>
<evidence type="ECO:0000313" key="8">
    <source>
        <dbReference type="Proteomes" id="UP000429232"/>
    </source>
</evidence>
<evidence type="ECO:0000256" key="1">
    <source>
        <dbReference type="ARBA" id="ARBA00022603"/>
    </source>
</evidence>
<dbReference type="RefSeq" id="WP_157523258.1">
    <property type="nucleotide sequence ID" value="NZ_CP066775.1"/>
</dbReference>
<evidence type="ECO:0000256" key="2">
    <source>
        <dbReference type="ARBA" id="ARBA00022679"/>
    </source>
</evidence>
<evidence type="ECO:0000256" key="4">
    <source>
        <dbReference type="ARBA" id="ARBA00022884"/>
    </source>
</evidence>
<name>A0A6I4HUV5_9SPHI</name>
<keyword evidence="8" id="KW-1185">Reference proteome</keyword>
<comment type="caution">
    <text evidence="5">Lacks conserved residue(s) required for the propagation of feature annotation.</text>
</comment>
<organism evidence="7 8">
    <name type="scientific">Mucilaginibacter ginkgonis</name>
    <dbReference type="NCBI Taxonomy" id="2682091"/>
    <lineage>
        <taxon>Bacteria</taxon>
        <taxon>Pseudomonadati</taxon>
        <taxon>Bacteroidota</taxon>
        <taxon>Sphingobacteriia</taxon>
        <taxon>Sphingobacteriales</taxon>
        <taxon>Sphingobacteriaceae</taxon>
        <taxon>Mucilaginibacter</taxon>
    </lineage>
</organism>
<dbReference type="KEGG" id="mgik:GO620_000890"/>
<accession>A0A6I4HUV5</accession>
<dbReference type="InterPro" id="IPR029063">
    <property type="entry name" value="SAM-dependent_MTases_sf"/>
</dbReference>
<gene>
    <name evidence="7" type="ORF">GO620_000890</name>
</gene>
<dbReference type="GO" id="GO:0003723">
    <property type="term" value="F:RNA binding"/>
    <property type="evidence" value="ECO:0007669"/>
    <property type="project" value="UniProtKB-UniRule"/>
</dbReference>
<evidence type="ECO:0000256" key="3">
    <source>
        <dbReference type="ARBA" id="ARBA00022691"/>
    </source>
</evidence>
<proteinExistence type="inferred from homology"/>
<dbReference type="PANTHER" id="PTHR22807">
    <property type="entry name" value="NOP2 YEAST -RELATED NOL1/NOP2/FMU SUN DOMAIN-CONTAINING"/>
    <property type="match status" value="1"/>
</dbReference>
<dbReference type="Pfam" id="PF01189">
    <property type="entry name" value="Methyltr_RsmB-F"/>
    <property type="match status" value="1"/>
</dbReference>